<dbReference type="CDD" id="cd01420">
    <property type="entry name" value="MoaC_PE"/>
    <property type="match status" value="1"/>
</dbReference>
<comment type="pathway">
    <text evidence="3">Cofactor biosynthesis; molybdopterin biosynthesis.</text>
</comment>
<dbReference type="EMBL" id="CADEBC010000528">
    <property type="protein sequence ID" value="CAB3246749.1"/>
    <property type="molecule type" value="Genomic_DNA"/>
</dbReference>
<keyword evidence="13" id="KW-0501">Molybdenum cofactor biosynthesis</keyword>
<feature type="domain" description="Radical SAM core" evidence="17">
    <location>
        <begin position="54"/>
        <end position="274"/>
    </location>
</feature>
<keyword evidence="9" id="KW-0547">Nucleotide-binding</keyword>
<evidence type="ECO:0000256" key="7">
    <source>
        <dbReference type="ARBA" id="ARBA00022691"/>
    </source>
</evidence>
<feature type="region of interest" description="Disordered" evidence="16">
    <location>
        <begin position="551"/>
        <end position="592"/>
    </location>
</feature>
<dbReference type="InterPro" id="IPR040064">
    <property type="entry name" value="MoaA-like"/>
</dbReference>
<dbReference type="SMART" id="SM00729">
    <property type="entry name" value="Elp3"/>
    <property type="match status" value="1"/>
</dbReference>
<dbReference type="InterPro" id="IPR000385">
    <property type="entry name" value="MoaA_NifB_PqqE_Fe-S-bd_CS"/>
</dbReference>
<dbReference type="InterPro" id="IPR036522">
    <property type="entry name" value="MoaC_sf"/>
</dbReference>
<dbReference type="Proteomes" id="UP000494106">
    <property type="component" value="Unassembled WGS sequence"/>
</dbReference>
<dbReference type="Pfam" id="PF01967">
    <property type="entry name" value="MoaC"/>
    <property type="match status" value="1"/>
</dbReference>
<organism evidence="18 19">
    <name type="scientific">Arctia plantaginis</name>
    <name type="common">Wood tiger moth</name>
    <name type="synonym">Phalaena plantaginis</name>
    <dbReference type="NCBI Taxonomy" id="874455"/>
    <lineage>
        <taxon>Eukaryota</taxon>
        <taxon>Metazoa</taxon>
        <taxon>Ecdysozoa</taxon>
        <taxon>Arthropoda</taxon>
        <taxon>Hexapoda</taxon>
        <taxon>Insecta</taxon>
        <taxon>Pterygota</taxon>
        <taxon>Neoptera</taxon>
        <taxon>Endopterygota</taxon>
        <taxon>Lepidoptera</taxon>
        <taxon>Glossata</taxon>
        <taxon>Ditrysia</taxon>
        <taxon>Noctuoidea</taxon>
        <taxon>Erebidae</taxon>
        <taxon>Arctiinae</taxon>
        <taxon>Arctia</taxon>
    </lineage>
</organism>
<keyword evidence="7" id="KW-0949">S-adenosyl-L-methionine</keyword>
<dbReference type="Pfam" id="PF04055">
    <property type="entry name" value="Radical_SAM"/>
    <property type="match status" value="1"/>
</dbReference>
<keyword evidence="10" id="KW-0408">Iron</keyword>
<dbReference type="InterPro" id="IPR013483">
    <property type="entry name" value="MoaA"/>
</dbReference>
<dbReference type="HAMAP" id="MF_01225_B">
    <property type="entry name" value="MoaA_B"/>
    <property type="match status" value="1"/>
</dbReference>
<dbReference type="InterPro" id="IPR050105">
    <property type="entry name" value="MoCo_biosynth_MoaA/MoaC"/>
</dbReference>
<dbReference type="InterPro" id="IPR007197">
    <property type="entry name" value="rSAM"/>
</dbReference>
<keyword evidence="11" id="KW-0411">Iron-sulfur</keyword>
<evidence type="ECO:0000256" key="9">
    <source>
        <dbReference type="ARBA" id="ARBA00022741"/>
    </source>
</evidence>
<gene>
    <name evidence="18" type="ORF">APLA_LOCUS11018</name>
</gene>
<dbReference type="GO" id="GO:0061798">
    <property type="term" value="F:GTP 3',8'-cyclase activity"/>
    <property type="evidence" value="ECO:0007669"/>
    <property type="project" value="UniProtKB-EC"/>
</dbReference>
<comment type="caution">
    <text evidence="18">The sequence shown here is derived from an EMBL/GenBank/DDBJ whole genome shotgun (WGS) entry which is preliminary data.</text>
</comment>
<dbReference type="NCBIfam" id="TIGR02666">
    <property type="entry name" value="moaA"/>
    <property type="match status" value="1"/>
</dbReference>
<dbReference type="SFLD" id="SFLDS00029">
    <property type="entry name" value="Radical_SAM"/>
    <property type="match status" value="1"/>
</dbReference>
<dbReference type="InterPro" id="IPR058240">
    <property type="entry name" value="rSAM_sf"/>
</dbReference>
<evidence type="ECO:0000256" key="15">
    <source>
        <dbReference type="ARBA" id="ARBA00048697"/>
    </source>
</evidence>
<evidence type="ECO:0000256" key="6">
    <source>
        <dbReference type="ARBA" id="ARBA00022485"/>
    </source>
</evidence>
<dbReference type="SUPFAM" id="SSF102114">
    <property type="entry name" value="Radical SAM enzymes"/>
    <property type="match status" value="1"/>
</dbReference>
<dbReference type="Pfam" id="PF06463">
    <property type="entry name" value="Mob_synth_C"/>
    <property type="match status" value="1"/>
</dbReference>
<comment type="similarity">
    <text evidence="5">In the N-terminal section; belongs to the radical SAM superfamily. MoaA family.</text>
</comment>
<evidence type="ECO:0000256" key="8">
    <source>
        <dbReference type="ARBA" id="ARBA00022723"/>
    </source>
</evidence>
<reference evidence="18 19" key="1">
    <citation type="submission" date="2020-04" db="EMBL/GenBank/DDBJ databases">
        <authorList>
            <person name="Wallbank WR R."/>
            <person name="Pardo Diaz C."/>
            <person name="Kozak K."/>
            <person name="Martin S."/>
            <person name="Jiggins C."/>
            <person name="Moest M."/>
            <person name="Warren A I."/>
            <person name="Byers J.R.P. K."/>
            <person name="Montejo-Kovacevich G."/>
            <person name="Yen C E."/>
        </authorList>
    </citation>
    <scope>NUCLEOTIDE SEQUENCE [LARGE SCALE GENOMIC DNA]</scope>
</reference>
<comment type="catalytic activity">
    <reaction evidence="1">
        <text>(8S)-3',8-cyclo-7,8-dihydroguanosine 5'-triphosphate = cyclic pyranopterin phosphate + diphosphate</text>
        <dbReference type="Rhea" id="RHEA:49580"/>
        <dbReference type="ChEBI" id="CHEBI:33019"/>
        <dbReference type="ChEBI" id="CHEBI:59648"/>
        <dbReference type="ChEBI" id="CHEBI:131766"/>
        <dbReference type="EC" id="4.6.1.17"/>
    </reaction>
</comment>
<evidence type="ECO:0000256" key="16">
    <source>
        <dbReference type="SAM" id="MobiDB-lite"/>
    </source>
</evidence>
<dbReference type="InterPro" id="IPR006638">
    <property type="entry name" value="Elp3/MiaA/NifB-like_rSAM"/>
</dbReference>
<dbReference type="SFLD" id="SFLDG01386">
    <property type="entry name" value="main_SPASM_domain-containing"/>
    <property type="match status" value="1"/>
</dbReference>
<dbReference type="OrthoDB" id="429626at2759"/>
<dbReference type="InterPro" id="IPR023045">
    <property type="entry name" value="MoaC"/>
</dbReference>
<dbReference type="Gene3D" id="3.30.70.640">
    <property type="entry name" value="Molybdopterin cofactor biosynthesis C (MoaC) domain"/>
    <property type="match status" value="1"/>
</dbReference>
<dbReference type="SFLD" id="SFLDG01383">
    <property type="entry name" value="cyclic_pyranopterin_phosphate"/>
    <property type="match status" value="1"/>
</dbReference>
<keyword evidence="12" id="KW-0342">GTP-binding</keyword>
<dbReference type="InterPro" id="IPR047594">
    <property type="entry name" value="MoaC_bact/euk"/>
</dbReference>
<evidence type="ECO:0000256" key="4">
    <source>
        <dbReference type="ARBA" id="ARBA00008484"/>
    </source>
</evidence>
<evidence type="ECO:0000313" key="19">
    <source>
        <dbReference type="Proteomes" id="UP000494106"/>
    </source>
</evidence>
<dbReference type="InterPro" id="IPR010505">
    <property type="entry name" value="MoaA_twitch"/>
</dbReference>
<dbReference type="CDD" id="cd21117">
    <property type="entry name" value="Twitch_MoaA"/>
    <property type="match status" value="1"/>
</dbReference>
<keyword evidence="6" id="KW-0004">4Fe-4S</keyword>
<comment type="catalytic activity">
    <reaction evidence="15">
        <text>GTP + AH2 + S-adenosyl-L-methionine = (8S)-3',8-cyclo-7,8-dihydroguanosine 5'-triphosphate + 5'-deoxyadenosine + L-methionine + A + H(+)</text>
        <dbReference type="Rhea" id="RHEA:49576"/>
        <dbReference type="ChEBI" id="CHEBI:13193"/>
        <dbReference type="ChEBI" id="CHEBI:15378"/>
        <dbReference type="ChEBI" id="CHEBI:17319"/>
        <dbReference type="ChEBI" id="CHEBI:17499"/>
        <dbReference type="ChEBI" id="CHEBI:37565"/>
        <dbReference type="ChEBI" id="CHEBI:57844"/>
        <dbReference type="ChEBI" id="CHEBI:59789"/>
        <dbReference type="ChEBI" id="CHEBI:131766"/>
        <dbReference type="EC" id="4.1.99.22"/>
    </reaction>
</comment>
<sequence length="592" mass="65049">MRNNLIKIISLTRVNNSRTFIYNHNRSFGNASPRQEGVEAGAPAPTAVEPLVDTFGRRHNYLRISLTERCNLRCQYCMPEEGVPLSKRSALLTREELSRLTRIFVRAGVDKVRLTGGEPTLRADLADVVSGLREAGVQSVAITTNGLVLTRRLPAYQRAGLTHINVSLDSLRAERYEHMARRPGLSRVLAGVDLALQLGYKPVKINVVLMKGFNDDEICDFVEYTRDREIEVRFIEFMPFSGNKWDDSKLVPYRDALRSVFARYPDLTPAKPRDNDTATMWQVPGHAGSVGFIHSMTQNFCSTCNRLRLTADGNLKVCLFGASEVSLRDALRSGEPDDRLDELVRTALYNKKARHAGRPRSAQCVGSFTARGAQPRRRLLAAAAPRRLAARAFSSRADSDDEGGAFSHLDASGTARMVDVGSKPATRRVAVASCSLHVSGRLLRLLRDARLPKGDALTVAQLAGAMGAKRTAELIPLCHPLALDMVRVRVELPRGECATGGAVRVSCETRVRASTGVEMEALTGAAVAALALYDMCKSVDRSMRIGDLRVEHKSGGRSDAPPAQEAPPPLRALDQSPNRQDETYVPTNLMHF</sequence>
<dbReference type="GO" id="GO:0006777">
    <property type="term" value="P:Mo-molybdopterin cofactor biosynthetic process"/>
    <property type="evidence" value="ECO:0007669"/>
    <property type="project" value="UniProtKB-KW"/>
</dbReference>
<keyword evidence="19" id="KW-1185">Reference proteome</keyword>
<dbReference type="NCBIfam" id="TIGR00581">
    <property type="entry name" value="moaC"/>
    <property type="match status" value="1"/>
</dbReference>
<comment type="cofactor">
    <cofactor evidence="2">
        <name>[4Fe-4S] cluster</name>
        <dbReference type="ChEBI" id="CHEBI:49883"/>
    </cofactor>
</comment>
<evidence type="ECO:0000256" key="11">
    <source>
        <dbReference type="ARBA" id="ARBA00023014"/>
    </source>
</evidence>
<dbReference type="GO" id="GO:0005525">
    <property type="term" value="F:GTP binding"/>
    <property type="evidence" value="ECO:0007669"/>
    <property type="project" value="UniProtKB-KW"/>
</dbReference>
<name>A0A8S1ACX7_ARCPL</name>
<evidence type="ECO:0000256" key="12">
    <source>
        <dbReference type="ARBA" id="ARBA00023134"/>
    </source>
</evidence>
<evidence type="ECO:0000313" key="18">
    <source>
        <dbReference type="EMBL" id="CAB3246749.1"/>
    </source>
</evidence>
<dbReference type="GO" id="GO:0061799">
    <property type="term" value="F:cyclic pyranopterin monophosphate synthase activity"/>
    <property type="evidence" value="ECO:0007669"/>
    <property type="project" value="UniProtKB-EC"/>
</dbReference>
<dbReference type="InterPro" id="IPR002820">
    <property type="entry name" value="Mopterin_CF_biosynth-C_dom"/>
</dbReference>
<dbReference type="GO" id="GO:0046872">
    <property type="term" value="F:metal ion binding"/>
    <property type="evidence" value="ECO:0007669"/>
    <property type="project" value="UniProtKB-KW"/>
</dbReference>
<dbReference type="SUPFAM" id="SSF55040">
    <property type="entry name" value="Molybdenum cofactor biosynthesis protein C, MoaC"/>
    <property type="match status" value="1"/>
</dbReference>
<dbReference type="PROSITE" id="PS01305">
    <property type="entry name" value="MOAA_NIFB_PQQE"/>
    <property type="match status" value="1"/>
</dbReference>
<evidence type="ECO:0000256" key="10">
    <source>
        <dbReference type="ARBA" id="ARBA00023004"/>
    </source>
</evidence>
<dbReference type="PANTHER" id="PTHR22960">
    <property type="entry name" value="MOLYBDOPTERIN COFACTOR SYNTHESIS PROTEIN A"/>
    <property type="match status" value="1"/>
</dbReference>
<evidence type="ECO:0000256" key="2">
    <source>
        <dbReference type="ARBA" id="ARBA00001966"/>
    </source>
</evidence>
<evidence type="ECO:0000256" key="14">
    <source>
        <dbReference type="ARBA" id="ARBA00023239"/>
    </source>
</evidence>
<evidence type="ECO:0000256" key="13">
    <source>
        <dbReference type="ARBA" id="ARBA00023150"/>
    </source>
</evidence>
<dbReference type="NCBIfam" id="NF006870">
    <property type="entry name" value="PRK09364.1"/>
    <property type="match status" value="1"/>
</dbReference>
<evidence type="ECO:0000256" key="3">
    <source>
        <dbReference type="ARBA" id="ARBA00005046"/>
    </source>
</evidence>
<evidence type="ECO:0000256" key="5">
    <source>
        <dbReference type="ARBA" id="ARBA00009862"/>
    </source>
</evidence>
<accession>A0A8S1ACX7</accession>
<dbReference type="AlphaFoldDB" id="A0A8S1ACX7"/>
<dbReference type="GO" id="GO:0051539">
    <property type="term" value="F:4 iron, 4 sulfur cluster binding"/>
    <property type="evidence" value="ECO:0007669"/>
    <property type="project" value="UniProtKB-KW"/>
</dbReference>
<keyword evidence="8" id="KW-0479">Metal-binding</keyword>
<keyword evidence="14" id="KW-0456">Lyase</keyword>
<dbReference type="SFLD" id="SFLDG01067">
    <property type="entry name" value="SPASM/twitch_domain_containing"/>
    <property type="match status" value="1"/>
</dbReference>
<dbReference type="Gene3D" id="3.20.20.70">
    <property type="entry name" value="Aldolase class I"/>
    <property type="match status" value="1"/>
</dbReference>
<dbReference type="PROSITE" id="PS51918">
    <property type="entry name" value="RADICAL_SAM"/>
    <property type="match status" value="1"/>
</dbReference>
<evidence type="ECO:0000256" key="1">
    <source>
        <dbReference type="ARBA" id="ARBA00001637"/>
    </source>
</evidence>
<protein>
    <recommendedName>
        <fullName evidence="17">Radical SAM core domain-containing protein</fullName>
    </recommendedName>
</protein>
<dbReference type="PANTHER" id="PTHR22960:SF0">
    <property type="entry name" value="MOLYBDENUM COFACTOR BIOSYNTHESIS PROTEIN 1"/>
    <property type="match status" value="1"/>
</dbReference>
<proteinExistence type="inferred from homology"/>
<comment type="similarity">
    <text evidence="4">In the C-terminal section; belongs to the MoaC family.</text>
</comment>
<evidence type="ECO:0000259" key="17">
    <source>
        <dbReference type="PROSITE" id="PS51918"/>
    </source>
</evidence>
<dbReference type="CDD" id="cd01335">
    <property type="entry name" value="Radical_SAM"/>
    <property type="match status" value="1"/>
</dbReference>
<dbReference type="InterPro" id="IPR013785">
    <property type="entry name" value="Aldolase_TIM"/>
</dbReference>